<gene>
    <name evidence="1" type="ORF">NZD89_20345</name>
</gene>
<name>A0ABY6ZES3_9BACL</name>
<organism evidence="1 2">
    <name type="scientific">Alicyclobacillus fastidiosus</name>
    <dbReference type="NCBI Taxonomy" id="392011"/>
    <lineage>
        <taxon>Bacteria</taxon>
        <taxon>Bacillati</taxon>
        <taxon>Bacillota</taxon>
        <taxon>Bacilli</taxon>
        <taxon>Bacillales</taxon>
        <taxon>Alicyclobacillaceae</taxon>
        <taxon>Alicyclobacillus</taxon>
    </lineage>
</organism>
<sequence length="67" mass="7023">MKFGDQVSVTTSNGTTYTGVFAGAFDNKIIIFATSDVTPSGVAETIIDLTGAVVQLLSNQEAPRRAE</sequence>
<dbReference type="Proteomes" id="UP001164761">
    <property type="component" value="Chromosome"/>
</dbReference>
<proteinExistence type="predicted"/>
<keyword evidence="2" id="KW-1185">Reference proteome</keyword>
<evidence type="ECO:0000313" key="1">
    <source>
        <dbReference type="EMBL" id="WAH40640.1"/>
    </source>
</evidence>
<reference evidence="1" key="1">
    <citation type="submission" date="2022-08" db="EMBL/GenBank/DDBJ databases">
        <title>Alicyclobacillus fastidiosus DSM 17978, complete genome.</title>
        <authorList>
            <person name="Wang Q."/>
            <person name="Cai R."/>
            <person name="Wang Z."/>
        </authorList>
    </citation>
    <scope>NUCLEOTIDE SEQUENCE</scope>
    <source>
        <strain evidence="1">DSM 17978</strain>
    </source>
</reference>
<accession>A0ABY6ZES3</accession>
<dbReference type="RefSeq" id="WP_268004538.1">
    <property type="nucleotide sequence ID" value="NZ_BSUT01000001.1"/>
</dbReference>
<evidence type="ECO:0000313" key="2">
    <source>
        <dbReference type="Proteomes" id="UP001164761"/>
    </source>
</evidence>
<protein>
    <submittedName>
        <fullName evidence="1">Uncharacterized protein</fullName>
    </submittedName>
</protein>
<dbReference type="EMBL" id="CP104067">
    <property type="protein sequence ID" value="WAH40640.1"/>
    <property type="molecule type" value="Genomic_DNA"/>
</dbReference>